<keyword evidence="2 3" id="KW-0808">Transferase</keyword>
<comment type="similarity">
    <text evidence="1 3">Belongs to the thiolase-like superfamily. Beta-ketoacyl-ACP synthases family.</text>
</comment>
<evidence type="ECO:0000313" key="5">
    <source>
        <dbReference type="EMBL" id="QDU24286.1"/>
    </source>
</evidence>
<keyword evidence="6" id="KW-1185">Reference proteome</keyword>
<keyword evidence="5" id="KW-0012">Acyltransferase</keyword>
<dbReference type="EMBL" id="CP036273">
    <property type="protein sequence ID" value="QDU24286.1"/>
    <property type="molecule type" value="Genomic_DNA"/>
</dbReference>
<sequence length="428" mass="45049">MRRVVISGVGVVAPNGVGKDAFWQGCIDGHSGIGPIRSFDASNHPIRVAGEVHDFDPEPFIPHAFRKSVKVMGRAARFGIGAAGLAVRDSGLDIPNEDPAKLGVVMGAGLIPMDLGELAPLLARACQDEGFDPTKLPAAGGDPQMFPLWLLKYLPNMAAAHISMAFNCQGPNNTVVTACVAGTQAVGEGFRLVSRGDADVMLCGGADSRIDPLMLLAYTALGTLSKQGALPPEERSRPFDRLRDGFVIAEGAAVLVLEEYERAKARNAPIYAEVKGWGSTFDAYSVTKPDPDGRGGARAIAAALDEAKVDHRDVGYINAHGTSTKLNDAMETAAVKRVFGDRSREVQLSSIKSMIGHSIGASGAIEAAALAMSLHTQVYPPTINLKNPDPACDLDYIPNTAREGRVRYGLSTSFGFGGQNGALVMAAV</sequence>
<dbReference type="FunFam" id="3.40.47.10:FF:000029">
    <property type="entry name" value="3-oxoacyl-[acyl-carrier-protein] synthase 1"/>
    <property type="match status" value="1"/>
</dbReference>
<dbReference type="Pfam" id="PF02801">
    <property type="entry name" value="Ketoacyl-synt_C"/>
    <property type="match status" value="1"/>
</dbReference>
<evidence type="ECO:0000313" key="6">
    <source>
        <dbReference type="Proteomes" id="UP000319576"/>
    </source>
</evidence>
<dbReference type="InterPro" id="IPR000794">
    <property type="entry name" value="Beta-ketoacyl_synthase"/>
</dbReference>
<dbReference type="Proteomes" id="UP000319576">
    <property type="component" value="Chromosome"/>
</dbReference>
<name>A0A517Y3A1_9BACT</name>
<dbReference type="PANTHER" id="PTHR11712">
    <property type="entry name" value="POLYKETIDE SYNTHASE-RELATED"/>
    <property type="match status" value="1"/>
</dbReference>
<protein>
    <submittedName>
        <fullName evidence="5">3-oxoacyl-[acyl-carrier-protein] synthase 2</fullName>
        <ecNumber evidence="5">2.3.1.179</ecNumber>
    </submittedName>
</protein>
<dbReference type="RefSeq" id="WP_145244451.1">
    <property type="nucleotide sequence ID" value="NZ_CP036273.1"/>
</dbReference>
<evidence type="ECO:0000256" key="3">
    <source>
        <dbReference type="RuleBase" id="RU003694"/>
    </source>
</evidence>
<evidence type="ECO:0000256" key="2">
    <source>
        <dbReference type="ARBA" id="ARBA00022679"/>
    </source>
</evidence>
<reference evidence="5 6" key="1">
    <citation type="submission" date="2019-02" db="EMBL/GenBank/DDBJ databases">
        <title>Deep-cultivation of Planctomycetes and their phenomic and genomic characterization uncovers novel biology.</title>
        <authorList>
            <person name="Wiegand S."/>
            <person name="Jogler M."/>
            <person name="Boedeker C."/>
            <person name="Pinto D."/>
            <person name="Vollmers J."/>
            <person name="Rivas-Marin E."/>
            <person name="Kohn T."/>
            <person name="Peeters S.H."/>
            <person name="Heuer A."/>
            <person name="Rast P."/>
            <person name="Oberbeckmann S."/>
            <person name="Bunk B."/>
            <person name="Jeske O."/>
            <person name="Meyerdierks A."/>
            <person name="Storesund J.E."/>
            <person name="Kallscheuer N."/>
            <person name="Luecker S."/>
            <person name="Lage O.M."/>
            <person name="Pohl T."/>
            <person name="Merkel B.J."/>
            <person name="Hornburger P."/>
            <person name="Mueller R.-W."/>
            <person name="Bruemmer F."/>
            <person name="Labrenz M."/>
            <person name="Spormann A.M."/>
            <person name="Op den Camp H."/>
            <person name="Overmann J."/>
            <person name="Amann R."/>
            <person name="Jetten M.S.M."/>
            <person name="Mascher T."/>
            <person name="Medema M.H."/>
            <person name="Devos D.P."/>
            <person name="Kaster A.-K."/>
            <person name="Ovreas L."/>
            <person name="Rohde M."/>
            <person name="Galperin M.Y."/>
            <person name="Jogler C."/>
        </authorList>
    </citation>
    <scope>NUCLEOTIDE SEQUENCE [LARGE SCALE GENOMIC DNA]</scope>
    <source>
        <strain evidence="5 6">ETA_A1</strain>
    </source>
</reference>
<dbReference type="CDD" id="cd00834">
    <property type="entry name" value="KAS_I_II"/>
    <property type="match status" value="1"/>
</dbReference>
<dbReference type="PANTHER" id="PTHR11712:SF336">
    <property type="entry name" value="3-OXOACYL-[ACYL-CARRIER-PROTEIN] SYNTHASE, MITOCHONDRIAL"/>
    <property type="match status" value="1"/>
</dbReference>
<dbReference type="KEGG" id="uli:ETAA1_63000"/>
<dbReference type="GO" id="GO:0004315">
    <property type="term" value="F:3-oxoacyl-[acyl-carrier-protein] synthase activity"/>
    <property type="evidence" value="ECO:0007669"/>
    <property type="project" value="UniProtKB-EC"/>
</dbReference>
<evidence type="ECO:0000259" key="4">
    <source>
        <dbReference type="PROSITE" id="PS52004"/>
    </source>
</evidence>
<feature type="domain" description="Ketosynthase family 3 (KS3)" evidence="4">
    <location>
        <begin position="1"/>
        <end position="427"/>
    </location>
</feature>
<dbReference type="InterPro" id="IPR014031">
    <property type="entry name" value="Ketoacyl_synth_C"/>
</dbReference>
<dbReference type="InterPro" id="IPR016039">
    <property type="entry name" value="Thiolase-like"/>
</dbReference>
<dbReference type="Gene3D" id="3.40.47.10">
    <property type="match status" value="1"/>
</dbReference>
<proteinExistence type="inferred from homology"/>
<dbReference type="AlphaFoldDB" id="A0A517Y3A1"/>
<dbReference type="OrthoDB" id="9808669at2"/>
<dbReference type="GO" id="GO:0006633">
    <property type="term" value="P:fatty acid biosynthetic process"/>
    <property type="evidence" value="ECO:0007669"/>
    <property type="project" value="TreeGrafter"/>
</dbReference>
<dbReference type="SUPFAM" id="SSF53901">
    <property type="entry name" value="Thiolase-like"/>
    <property type="match status" value="2"/>
</dbReference>
<dbReference type="InterPro" id="IPR014030">
    <property type="entry name" value="Ketoacyl_synth_N"/>
</dbReference>
<dbReference type="EC" id="2.3.1.179" evidence="5"/>
<dbReference type="SMART" id="SM00825">
    <property type="entry name" value="PKS_KS"/>
    <property type="match status" value="1"/>
</dbReference>
<organism evidence="5 6">
    <name type="scientific">Urbifossiella limnaea</name>
    <dbReference type="NCBI Taxonomy" id="2528023"/>
    <lineage>
        <taxon>Bacteria</taxon>
        <taxon>Pseudomonadati</taxon>
        <taxon>Planctomycetota</taxon>
        <taxon>Planctomycetia</taxon>
        <taxon>Gemmatales</taxon>
        <taxon>Gemmataceae</taxon>
        <taxon>Urbifossiella</taxon>
    </lineage>
</organism>
<gene>
    <name evidence="5" type="primary">fabF_4</name>
    <name evidence="5" type="ORF">ETAA1_63000</name>
</gene>
<accession>A0A517Y3A1</accession>
<dbReference type="NCBIfam" id="NF005589">
    <property type="entry name" value="PRK07314.1"/>
    <property type="match status" value="1"/>
</dbReference>
<dbReference type="PROSITE" id="PS52004">
    <property type="entry name" value="KS3_2"/>
    <property type="match status" value="1"/>
</dbReference>
<dbReference type="InterPro" id="IPR020841">
    <property type="entry name" value="PKS_Beta-ketoAc_synthase_dom"/>
</dbReference>
<evidence type="ECO:0000256" key="1">
    <source>
        <dbReference type="ARBA" id="ARBA00008467"/>
    </source>
</evidence>
<dbReference type="Pfam" id="PF00109">
    <property type="entry name" value="ketoacyl-synt"/>
    <property type="match status" value="1"/>
</dbReference>